<dbReference type="Gene3D" id="3.40.50.150">
    <property type="entry name" value="Vaccinia Virus protein VP39"/>
    <property type="match status" value="1"/>
</dbReference>
<feature type="transmembrane region" description="Helical" evidence="6">
    <location>
        <begin position="355"/>
        <end position="373"/>
    </location>
</feature>
<evidence type="ECO:0000256" key="5">
    <source>
        <dbReference type="SAM" id="MobiDB-lite"/>
    </source>
</evidence>
<dbReference type="Proteomes" id="UP000827284">
    <property type="component" value="Unassembled WGS sequence"/>
</dbReference>
<keyword evidence="6" id="KW-0472">Membrane</keyword>
<feature type="compositionally biased region" description="Low complexity" evidence="5">
    <location>
        <begin position="9"/>
        <end position="54"/>
    </location>
</feature>
<keyword evidence="6" id="KW-1133">Transmembrane helix</keyword>
<dbReference type="GO" id="GO:0016740">
    <property type="term" value="F:transferase activity"/>
    <property type="evidence" value="ECO:0007669"/>
    <property type="project" value="UniProtKB-UniRule"/>
</dbReference>
<dbReference type="AlphaFoldDB" id="A0A9P3HC07"/>
<evidence type="ECO:0000313" key="9">
    <source>
        <dbReference type="Proteomes" id="UP000827284"/>
    </source>
</evidence>
<evidence type="ECO:0000256" key="1">
    <source>
        <dbReference type="ARBA" id="ARBA00007867"/>
    </source>
</evidence>
<sequence>MIKQRKRNNAAGGSSNRNNNSNTVTSNLNGSTSSLLPESAAASASSSSASLSLSGKNGSTNRTQDAQHATTSGSNGMRRSSSVSKSSVSSSKPKHSQAMLLELLLTVTRASLIIITPLVAGMTLRVAPSMMEPIYGSIFIEDLFLEYALFSAGVGVVLAMIYTVIISPSSSKADLTKAATATNTDSSSNASSSVSAKQAGLRKDAGLRKGIIISLDLCALILAGSFLTIPVLFRQSEEFGPWRGPHLTQLALAYPVLALLGFANTLACVLRSYENVHVRTWMSCVLIQVGAILGLTLVVFQMAPQGQNCPRVYTSAILVAVISGLHKLLTAIHGEVALPDERLNQKKKVRSATRQASLVVSFIPLVLVLALSAHTATRNPQCQTGVTKAHNPITSNYTILARNESVTGWVSVVDEHTPRNNLHIRIMRAGHSLIGGMYAETGDSIFGTFYIPEAVRLIKNRVKGHQETALQIGLGVGIASGSLIQQGVLVDVVEIDPVVADYASMYFDWPTPHQLFIQDGRQYIQSAAENKYDYVIHDVFTGGGVPPSLFSLEALHDIQRIMKPDGVLALNMVGSEHPKKAEALNSVRRTLQAAFPHVVAFKESPDDPEAYQNIVFFAAQFPIEFEEYEPPKMPTSNEEMQEWKERGHLDHALRPSVMRDWILSSFQDWALSTPYDPTLGELILDRNNTLNSMQRMGAEDHWHAMRSLLPLDFWVNY</sequence>
<dbReference type="Pfam" id="PF01564">
    <property type="entry name" value="Spermine_synth"/>
    <property type="match status" value="1"/>
</dbReference>
<keyword evidence="9" id="KW-1185">Reference proteome</keyword>
<feature type="transmembrane region" description="Helical" evidence="6">
    <location>
        <begin position="144"/>
        <end position="165"/>
    </location>
</feature>
<reference evidence="8" key="2">
    <citation type="journal article" date="2022" name="Microbiol. Resour. Announc.">
        <title>Whole-Genome Sequence of Entomortierella parvispora E1425, a Mucoromycotan Fungus Associated with Burkholderiaceae-Related Endosymbiotic Bacteria.</title>
        <authorList>
            <person name="Herlambang A."/>
            <person name="Guo Y."/>
            <person name="Takashima Y."/>
            <person name="Narisawa K."/>
            <person name="Ohta H."/>
            <person name="Nishizawa T."/>
        </authorList>
    </citation>
    <scope>NUCLEOTIDE SEQUENCE</scope>
    <source>
        <strain evidence="8">E1425</strain>
    </source>
</reference>
<comment type="similarity">
    <text evidence="1">Belongs to the spermidine/spermine synthase family.</text>
</comment>
<feature type="transmembrane region" description="Helical" evidence="6">
    <location>
        <begin position="100"/>
        <end position="124"/>
    </location>
</feature>
<feature type="active site" description="Proton acceptor" evidence="4">
    <location>
        <position position="538"/>
    </location>
</feature>
<organism evidence="8 9">
    <name type="scientific">Entomortierella parvispora</name>
    <dbReference type="NCBI Taxonomy" id="205924"/>
    <lineage>
        <taxon>Eukaryota</taxon>
        <taxon>Fungi</taxon>
        <taxon>Fungi incertae sedis</taxon>
        <taxon>Mucoromycota</taxon>
        <taxon>Mortierellomycotina</taxon>
        <taxon>Mortierellomycetes</taxon>
        <taxon>Mortierellales</taxon>
        <taxon>Mortierellaceae</taxon>
        <taxon>Entomortierella</taxon>
    </lineage>
</organism>
<evidence type="ECO:0000256" key="2">
    <source>
        <dbReference type="ARBA" id="ARBA00022679"/>
    </source>
</evidence>
<gene>
    <name evidence="8" type="ORF">EMPS_06293</name>
</gene>
<dbReference type="GO" id="GO:0006596">
    <property type="term" value="P:polyamine biosynthetic process"/>
    <property type="evidence" value="ECO:0007669"/>
    <property type="project" value="UniProtKB-UniRule"/>
</dbReference>
<evidence type="ECO:0000313" key="8">
    <source>
        <dbReference type="EMBL" id="GJJ73935.1"/>
    </source>
</evidence>
<accession>A0A9P3HC07</accession>
<feature type="transmembrane region" description="Helical" evidence="6">
    <location>
        <begin position="280"/>
        <end position="300"/>
    </location>
</feature>
<name>A0A9P3HC07_9FUNG</name>
<dbReference type="SUPFAM" id="SSF53335">
    <property type="entry name" value="S-adenosyl-L-methionine-dependent methyltransferases"/>
    <property type="match status" value="1"/>
</dbReference>
<feature type="domain" description="PABS" evidence="7">
    <location>
        <begin position="490"/>
        <end position="621"/>
    </location>
</feature>
<feature type="compositionally biased region" description="Low complexity" evidence="5">
    <location>
        <begin position="80"/>
        <end position="91"/>
    </location>
</feature>
<reference evidence="8" key="1">
    <citation type="submission" date="2021-11" db="EMBL/GenBank/DDBJ databases">
        <authorList>
            <person name="Herlambang A."/>
            <person name="Guo Y."/>
            <person name="Takashima Y."/>
            <person name="Nishizawa T."/>
        </authorList>
    </citation>
    <scope>NUCLEOTIDE SEQUENCE</scope>
    <source>
        <strain evidence="8">E1425</strain>
    </source>
</reference>
<dbReference type="PROSITE" id="PS51006">
    <property type="entry name" value="PABS_2"/>
    <property type="match status" value="1"/>
</dbReference>
<keyword evidence="3 4" id="KW-0620">Polyamine biosynthesis</keyword>
<keyword evidence="2 4" id="KW-0808">Transferase</keyword>
<feature type="compositionally biased region" description="Polar residues" evidence="5">
    <location>
        <begin position="55"/>
        <end position="79"/>
    </location>
</feature>
<proteinExistence type="inferred from homology"/>
<feature type="region of interest" description="Disordered" evidence="5">
    <location>
        <begin position="1"/>
        <end position="91"/>
    </location>
</feature>
<dbReference type="NCBIfam" id="NF037959">
    <property type="entry name" value="MFS_SpdSyn"/>
    <property type="match status" value="1"/>
</dbReference>
<dbReference type="EMBL" id="BQFW01000008">
    <property type="protein sequence ID" value="GJJ73935.1"/>
    <property type="molecule type" value="Genomic_DNA"/>
</dbReference>
<dbReference type="PANTHER" id="PTHR43317">
    <property type="entry name" value="THERMOSPERMINE SYNTHASE ACAULIS5"/>
    <property type="match status" value="1"/>
</dbReference>
<dbReference type="InterPro" id="IPR029063">
    <property type="entry name" value="SAM-dependent_MTases_sf"/>
</dbReference>
<dbReference type="InterPro" id="IPR030374">
    <property type="entry name" value="PABS"/>
</dbReference>
<keyword evidence="6" id="KW-0812">Transmembrane</keyword>
<evidence type="ECO:0000256" key="6">
    <source>
        <dbReference type="SAM" id="Phobius"/>
    </source>
</evidence>
<feature type="transmembrane region" description="Helical" evidence="6">
    <location>
        <begin position="312"/>
        <end position="334"/>
    </location>
</feature>
<evidence type="ECO:0000256" key="3">
    <source>
        <dbReference type="ARBA" id="ARBA00023115"/>
    </source>
</evidence>
<comment type="caution">
    <text evidence="8">The sequence shown here is derived from an EMBL/GenBank/DDBJ whole genome shotgun (WGS) entry which is preliminary data.</text>
</comment>
<protein>
    <recommendedName>
        <fullName evidence="7">PABS domain-containing protein</fullName>
    </recommendedName>
</protein>
<feature type="transmembrane region" description="Helical" evidence="6">
    <location>
        <begin position="211"/>
        <end position="233"/>
    </location>
</feature>
<evidence type="ECO:0000259" key="7">
    <source>
        <dbReference type="PROSITE" id="PS51006"/>
    </source>
</evidence>
<evidence type="ECO:0000256" key="4">
    <source>
        <dbReference type="PROSITE-ProRule" id="PRU00354"/>
    </source>
</evidence>
<dbReference type="OrthoDB" id="2016285at2759"/>
<dbReference type="PANTHER" id="PTHR43317:SF1">
    <property type="entry name" value="THERMOSPERMINE SYNTHASE ACAULIS5"/>
    <property type="match status" value="1"/>
</dbReference>
<feature type="transmembrane region" description="Helical" evidence="6">
    <location>
        <begin position="253"/>
        <end position="273"/>
    </location>
</feature>